<dbReference type="GO" id="GO:0004519">
    <property type="term" value="F:endonuclease activity"/>
    <property type="evidence" value="ECO:0007669"/>
    <property type="project" value="UniProtKB-KW"/>
</dbReference>
<protein>
    <submittedName>
        <fullName evidence="3">Putative endonuclease</fullName>
    </submittedName>
</protein>
<accession>A0A1I1D8Q2</accession>
<dbReference type="STRING" id="34097.SAMN02745150_00416"/>
<evidence type="ECO:0000313" key="4">
    <source>
        <dbReference type="Proteomes" id="UP000240042"/>
    </source>
</evidence>
<dbReference type="SUPFAM" id="SSF82771">
    <property type="entry name" value="GIY-YIG endonuclease"/>
    <property type="match status" value="1"/>
</dbReference>
<keyword evidence="3" id="KW-0378">Hydrolase</keyword>
<evidence type="ECO:0000256" key="1">
    <source>
        <dbReference type="ARBA" id="ARBA00007435"/>
    </source>
</evidence>
<comment type="similarity">
    <text evidence="1">Belongs to the UPF0213 family.</text>
</comment>
<keyword evidence="3" id="KW-0255">Endonuclease</keyword>
<dbReference type="Gene3D" id="3.40.1440.10">
    <property type="entry name" value="GIY-YIG endonuclease"/>
    <property type="match status" value="1"/>
</dbReference>
<dbReference type="InterPro" id="IPR035901">
    <property type="entry name" value="GIY-YIG_endonuc_sf"/>
</dbReference>
<dbReference type="PANTHER" id="PTHR34477:SF1">
    <property type="entry name" value="UPF0213 PROTEIN YHBQ"/>
    <property type="match status" value="1"/>
</dbReference>
<reference evidence="4" key="1">
    <citation type="submission" date="2016-10" db="EMBL/GenBank/DDBJ databases">
        <authorList>
            <person name="Varghese N."/>
            <person name="Submissions S."/>
        </authorList>
    </citation>
    <scope>NUCLEOTIDE SEQUENCE [LARGE SCALE GENOMIC DNA]</scope>
    <source>
        <strain evidence="4">ATCC 43811</strain>
    </source>
</reference>
<dbReference type="PROSITE" id="PS50164">
    <property type="entry name" value="GIY_YIG"/>
    <property type="match status" value="1"/>
</dbReference>
<dbReference type="InterPro" id="IPR050190">
    <property type="entry name" value="UPF0213_domain"/>
</dbReference>
<dbReference type="AlphaFoldDB" id="A0A1I1D8Q2"/>
<evidence type="ECO:0000259" key="2">
    <source>
        <dbReference type="PROSITE" id="PS50164"/>
    </source>
</evidence>
<dbReference type="CDD" id="cd10456">
    <property type="entry name" value="GIY-YIG_UPF0213"/>
    <property type="match status" value="1"/>
</dbReference>
<dbReference type="InterPro" id="IPR000305">
    <property type="entry name" value="GIY-YIG_endonuc"/>
</dbReference>
<sequence>MWFVYMIECENGSLYTGIAKDPQKRFVVHATGKGARYTRINRPLRIVYTEPCNDISAALKRERMIKSLPRSRKLKLIGEKHIL</sequence>
<keyword evidence="3" id="KW-0540">Nuclease</keyword>
<evidence type="ECO:0000313" key="3">
    <source>
        <dbReference type="EMBL" id="SFB71305.1"/>
    </source>
</evidence>
<feature type="domain" description="GIY-YIG" evidence="2">
    <location>
        <begin position="1"/>
        <end position="77"/>
    </location>
</feature>
<keyword evidence="4" id="KW-1185">Reference proteome</keyword>
<dbReference type="Proteomes" id="UP000240042">
    <property type="component" value="Unassembled WGS sequence"/>
</dbReference>
<dbReference type="RefSeq" id="WP_092317955.1">
    <property type="nucleotide sequence ID" value="NZ_FOKY01000001.1"/>
</dbReference>
<name>A0A1I1D8Q2_BREAD</name>
<dbReference type="OrthoDB" id="9807770at2"/>
<dbReference type="EMBL" id="FOKY01000001">
    <property type="protein sequence ID" value="SFB71305.1"/>
    <property type="molecule type" value="Genomic_DNA"/>
</dbReference>
<dbReference type="Pfam" id="PF01541">
    <property type="entry name" value="GIY-YIG"/>
    <property type="match status" value="1"/>
</dbReference>
<gene>
    <name evidence="3" type="ORF">SAMN02745150_00416</name>
</gene>
<proteinExistence type="inferred from homology"/>
<organism evidence="3 4">
    <name type="scientific">Brevinema andersonii</name>
    <dbReference type="NCBI Taxonomy" id="34097"/>
    <lineage>
        <taxon>Bacteria</taxon>
        <taxon>Pseudomonadati</taxon>
        <taxon>Spirochaetota</taxon>
        <taxon>Spirochaetia</taxon>
        <taxon>Brevinematales</taxon>
        <taxon>Brevinemataceae</taxon>
        <taxon>Brevinema</taxon>
    </lineage>
</organism>
<dbReference type="PANTHER" id="PTHR34477">
    <property type="entry name" value="UPF0213 PROTEIN YHBQ"/>
    <property type="match status" value="1"/>
</dbReference>